<feature type="domain" description="Schlafen group 3-like DNA/RNA helicase" evidence="1">
    <location>
        <begin position="280"/>
        <end position="621"/>
    </location>
</feature>
<dbReference type="InterPro" id="IPR027417">
    <property type="entry name" value="P-loop_NTPase"/>
</dbReference>
<evidence type="ECO:0000313" key="2">
    <source>
        <dbReference type="EMBL" id="SHE46169.1"/>
    </source>
</evidence>
<dbReference type="EMBL" id="FQUQ01000001">
    <property type="protein sequence ID" value="SHE46169.1"/>
    <property type="molecule type" value="Genomic_DNA"/>
</dbReference>
<protein>
    <recommendedName>
        <fullName evidence="1">Schlafen group 3-like DNA/RNA helicase domain-containing protein</fullName>
    </recommendedName>
</protein>
<dbReference type="Gene3D" id="3.40.50.300">
    <property type="entry name" value="P-loop containing nucleotide triphosphate hydrolases"/>
    <property type="match status" value="1"/>
</dbReference>
<keyword evidence="3" id="KW-1185">Reference proteome</keyword>
<name>A0A1M4TNT1_9SPHI</name>
<dbReference type="STRING" id="288992.SAMN04488522_101264"/>
<dbReference type="Pfam" id="PF09848">
    <property type="entry name" value="SLFN-g3_helicase"/>
    <property type="match status" value="1"/>
</dbReference>
<dbReference type="AlphaFoldDB" id="A0A1M4TNT1"/>
<evidence type="ECO:0000313" key="3">
    <source>
        <dbReference type="Proteomes" id="UP000184287"/>
    </source>
</evidence>
<organism evidence="2 3">
    <name type="scientific">Pedobacter caeni</name>
    <dbReference type="NCBI Taxonomy" id="288992"/>
    <lineage>
        <taxon>Bacteria</taxon>
        <taxon>Pseudomonadati</taxon>
        <taxon>Bacteroidota</taxon>
        <taxon>Sphingobacteriia</taxon>
        <taxon>Sphingobacteriales</taxon>
        <taxon>Sphingobacteriaceae</taxon>
        <taxon>Pedobacter</taxon>
    </lineage>
</organism>
<accession>A0A1M4TNT1</accession>
<gene>
    <name evidence="2" type="ORF">SAMN04488522_101264</name>
</gene>
<evidence type="ECO:0000259" key="1">
    <source>
        <dbReference type="Pfam" id="PF09848"/>
    </source>
</evidence>
<dbReference type="InterPro" id="IPR018647">
    <property type="entry name" value="SLFN_3-like_DNA/RNA_helicase"/>
</dbReference>
<reference evidence="3" key="1">
    <citation type="submission" date="2016-11" db="EMBL/GenBank/DDBJ databases">
        <authorList>
            <person name="Varghese N."/>
            <person name="Submissions S."/>
        </authorList>
    </citation>
    <scope>NUCLEOTIDE SEQUENCE [LARGE SCALE GENOMIC DNA]</scope>
    <source>
        <strain evidence="3">DSM 16990</strain>
    </source>
</reference>
<dbReference type="SUPFAM" id="SSF52540">
    <property type="entry name" value="P-loop containing nucleoside triphosphate hydrolases"/>
    <property type="match status" value="1"/>
</dbReference>
<proteinExistence type="predicted"/>
<dbReference type="Proteomes" id="UP000184287">
    <property type="component" value="Unassembled WGS sequence"/>
</dbReference>
<sequence>MRLYSGTSTNFIALNVNNQIANLLKEEFFKQFGYKPSQSEVMSWRNSLFRLSDILERANLTDQGVMVEYKLPLSGKRIDVIICGKDEDQKKNAVIVELKQWETCSLTDYDSDYVVTWVGGGNRSLLHPSVQVGNYMYYLQDNSTVFYEGSEPIKLSACSYLHNYSISNNDVLTDQRFQNSISRFPLYASEDRLALSEFITKKVNSGDGMSILAEIEQSKMRPSKKLLKQVSTVIKQKLKGELKLFGTVKTKGDYILLDEQLIVYDTVMSIVRKGLEHKQKHAVIVKGGAGTGKSVIGLQLLADLAALNFNTQYATGSKAFTETLRKILGDSSKSLLKYFMSYGEAESNEIDVLLMDEAHRIREKTGYPFKATGKPQVQDLLNAAKVSVFFIDDFQAVRKGEIGSSGFIREQAELAGCKVYEYDLEGQFRNGGSERYSEWIDHTLHIRKTATSEWINEPDYEFHIMDSAEVLEEAIRAKVELGYTARVMAGFCWPWTKKLDDNGDLIKDVEIGDYKRPWNAQEGLTGMRKGIPKSQFWAYEDGGINQIGCVYTAQGFEFDYAGIIFGKDLRYNPDIAEWEGFSECSYDGQVKSSVDFLQLVKNTYRVLLGRGMKACYVHFMDKDTERYFRSRIRKK</sequence>